<dbReference type="Pfam" id="PF02770">
    <property type="entry name" value="Acyl-CoA_dh_M"/>
    <property type="match status" value="1"/>
</dbReference>
<dbReference type="eggNOG" id="COG1960">
    <property type="taxonomic scope" value="Bacteria"/>
</dbReference>
<keyword evidence="4 5" id="KW-0274">FAD</keyword>
<dbReference type="Gene3D" id="1.10.540.10">
    <property type="entry name" value="Acyl-CoA dehydrogenase/oxidase, N-terminal domain"/>
    <property type="match status" value="1"/>
</dbReference>
<evidence type="ECO:0000313" key="9">
    <source>
        <dbReference type="Proteomes" id="UP000014900"/>
    </source>
</evidence>
<evidence type="ECO:0000256" key="5">
    <source>
        <dbReference type="RuleBase" id="RU362125"/>
    </source>
</evidence>
<comment type="similarity">
    <text evidence="2 5">Belongs to the acyl-CoA dehydrogenase family.</text>
</comment>
<dbReference type="InterPro" id="IPR006091">
    <property type="entry name" value="Acyl-CoA_Oxase/DH_mid-dom"/>
</dbReference>
<proteinExistence type="inferred from homology"/>
<gene>
    <name evidence="8" type="ORF">M621_02425</name>
</gene>
<dbReference type="Gene3D" id="1.20.140.10">
    <property type="entry name" value="Butyryl-CoA Dehydrogenase, subunit A, domain 3"/>
    <property type="match status" value="1"/>
</dbReference>
<dbReference type="PATRIC" id="fig|1348660.3.peg.458"/>
<name>S4YPR5_SERPL</name>
<dbReference type="PANTHER" id="PTHR43884">
    <property type="entry name" value="ACYL-COA DEHYDROGENASE"/>
    <property type="match status" value="1"/>
</dbReference>
<dbReference type="InterPro" id="IPR009100">
    <property type="entry name" value="AcylCoA_DH/oxidase_NM_dom_sf"/>
</dbReference>
<dbReference type="InterPro" id="IPR046373">
    <property type="entry name" value="Acyl-CoA_Oxase/DH_mid-dom_sf"/>
</dbReference>
<dbReference type="GO" id="GO:0005886">
    <property type="term" value="C:plasma membrane"/>
    <property type="evidence" value="ECO:0007669"/>
    <property type="project" value="TreeGrafter"/>
</dbReference>
<accession>S4YPR5</accession>
<keyword evidence="3 5" id="KW-0285">Flavoprotein</keyword>
<evidence type="ECO:0000313" key="8">
    <source>
        <dbReference type="EMBL" id="AGP46749.1"/>
    </source>
</evidence>
<protein>
    <submittedName>
        <fullName evidence="8">Acyl-CoA dehydrogenase</fullName>
    </submittedName>
</protein>
<dbReference type="Pfam" id="PF00441">
    <property type="entry name" value="Acyl-CoA_dh_1"/>
    <property type="match status" value="1"/>
</dbReference>
<evidence type="ECO:0000259" key="6">
    <source>
        <dbReference type="Pfam" id="PF00441"/>
    </source>
</evidence>
<dbReference type="InterPro" id="IPR037069">
    <property type="entry name" value="AcylCoA_DH/ox_N_sf"/>
</dbReference>
<evidence type="ECO:0000256" key="2">
    <source>
        <dbReference type="ARBA" id="ARBA00009347"/>
    </source>
</evidence>
<dbReference type="Proteomes" id="UP000014900">
    <property type="component" value="Chromosome"/>
</dbReference>
<evidence type="ECO:0000256" key="3">
    <source>
        <dbReference type="ARBA" id="ARBA00022630"/>
    </source>
</evidence>
<reference evidence="8 9" key="1">
    <citation type="journal article" date="2013" name="Genome Announc.">
        <title>Genome Sequence of Serratia plymuthica Strain S13, an Endophyte with Germination- and Plant-Growth-Promoting Activity from the Flower of Styrian Oil Pumpkin.</title>
        <authorList>
            <person name="Muller H."/>
            <person name="Furnkranz M."/>
            <person name="Grube M."/>
            <person name="Berg G."/>
        </authorList>
    </citation>
    <scope>NUCLEOTIDE SEQUENCE [LARGE SCALE GENOMIC DNA]</scope>
    <source>
        <strain evidence="8">S13</strain>
    </source>
</reference>
<organism evidence="8 9">
    <name type="scientific">Serratia plymuthica S13</name>
    <dbReference type="NCBI Taxonomy" id="1348660"/>
    <lineage>
        <taxon>Bacteria</taxon>
        <taxon>Pseudomonadati</taxon>
        <taxon>Pseudomonadota</taxon>
        <taxon>Gammaproteobacteria</taxon>
        <taxon>Enterobacterales</taxon>
        <taxon>Yersiniaceae</taxon>
        <taxon>Serratia</taxon>
    </lineage>
</organism>
<dbReference type="PANTHER" id="PTHR43884:SF19">
    <property type="entry name" value="ACYL-COA DEHYDROGENASE FADE4-RELATED"/>
    <property type="match status" value="1"/>
</dbReference>
<dbReference type="InterPro" id="IPR009075">
    <property type="entry name" value="AcylCo_DH/oxidase_C"/>
</dbReference>
<comment type="cofactor">
    <cofactor evidence="1 5">
        <name>FAD</name>
        <dbReference type="ChEBI" id="CHEBI:57692"/>
    </cofactor>
</comment>
<sequence length="579" mass="63317">MDLLLQTLQATRDAPLTAEAYAHWREQAERAFESARLMQHDRDATFPQEAVDWLNQQGAALLYLPSQHRGRLTGLEQISTLWRALAALDLTVAIGHGKSFLGAVSVWLAGNARQVEQIRRALLADEALAWGLTERGRGADLMATRTTAVKHAQGWRLQGEKWLINNATRGNIITLLARTDELAGARGMSVLLLDKRHLPATSWRNLPKVSTYGIRGADISGQQWQDAELPDDALVGEPGQGLEITLRALQLTRTACCGLSVGALDAGLRLTTGLVQHHRLYGRRLSELDTVQTLLAESQVVSWMLEITAWTAARHASYLPQEMSVVSALAKAAIPSLAAHQLSLLEEQMGARGFVSDLFADGAFQKLIRDHQIVPIFDGSTLVSRSSLAPQLPTLIRQYRRGASDSAALDRLGNRHSPTPAELPLNALTIYSRSGCSLVQALPAMIARAQQQHAGQVAAQDLAGLLDALLQASHRVIDDLASAPVVYPQVPQQTLLGLQRYESLFIAASCLLFWLNNPAPSTLRCRHWLPLCLTLVARQLGLPETAEPHVAWQALKASFADRPFTSADAILQQGTDHER</sequence>
<dbReference type="GO" id="GO:0003995">
    <property type="term" value="F:acyl-CoA dehydrogenase activity"/>
    <property type="evidence" value="ECO:0007669"/>
    <property type="project" value="TreeGrafter"/>
</dbReference>
<evidence type="ECO:0000256" key="1">
    <source>
        <dbReference type="ARBA" id="ARBA00001974"/>
    </source>
</evidence>
<dbReference type="GO" id="GO:0050660">
    <property type="term" value="F:flavin adenine dinucleotide binding"/>
    <property type="evidence" value="ECO:0007669"/>
    <property type="project" value="InterPro"/>
</dbReference>
<keyword evidence="5" id="KW-0560">Oxidoreductase</keyword>
<dbReference type="HOGENOM" id="CLU_022921_0_0_6"/>
<dbReference type="SUPFAM" id="SSF47203">
    <property type="entry name" value="Acyl-CoA dehydrogenase C-terminal domain-like"/>
    <property type="match status" value="1"/>
</dbReference>
<dbReference type="SUPFAM" id="SSF56645">
    <property type="entry name" value="Acyl-CoA dehydrogenase NM domain-like"/>
    <property type="match status" value="1"/>
</dbReference>
<dbReference type="AlphaFoldDB" id="S4YPR5"/>
<evidence type="ECO:0000259" key="7">
    <source>
        <dbReference type="Pfam" id="PF02770"/>
    </source>
</evidence>
<dbReference type="CDD" id="cd00567">
    <property type="entry name" value="ACAD"/>
    <property type="match status" value="1"/>
</dbReference>
<dbReference type="InterPro" id="IPR036250">
    <property type="entry name" value="AcylCo_DH-like_C"/>
</dbReference>
<feature type="domain" description="Acyl-CoA oxidase/dehydrogenase middle" evidence="7">
    <location>
        <begin position="130"/>
        <end position="219"/>
    </location>
</feature>
<dbReference type="Gene3D" id="2.40.110.10">
    <property type="entry name" value="Butyryl-CoA Dehydrogenase, subunit A, domain 2"/>
    <property type="match status" value="1"/>
</dbReference>
<feature type="domain" description="Acyl-CoA dehydrogenase/oxidase C-terminal" evidence="6">
    <location>
        <begin position="239"/>
        <end position="389"/>
    </location>
</feature>
<dbReference type="EMBL" id="CP006566">
    <property type="protein sequence ID" value="AGP46749.1"/>
    <property type="molecule type" value="Genomic_DNA"/>
</dbReference>
<dbReference type="KEGG" id="sry:M621_02425"/>
<evidence type="ECO:0000256" key="4">
    <source>
        <dbReference type="ARBA" id="ARBA00022827"/>
    </source>
</evidence>